<evidence type="ECO:0000256" key="1">
    <source>
        <dbReference type="SAM" id="MobiDB-lite"/>
    </source>
</evidence>
<reference evidence="2 3" key="1">
    <citation type="submission" date="2018-02" db="EMBL/GenBank/DDBJ databases">
        <title>Genome sequence of the basidiomycete white-rot fungus Phlebia centrifuga.</title>
        <authorList>
            <person name="Granchi Z."/>
            <person name="Peng M."/>
            <person name="de Vries R.P."/>
            <person name="Hilden K."/>
            <person name="Makela M.R."/>
            <person name="Grigoriev I."/>
            <person name="Riley R."/>
        </authorList>
    </citation>
    <scope>NUCLEOTIDE SEQUENCE [LARGE SCALE GENOMIC DNA]</scope>
    <source>
        <strain evidence="2 3">FBCC195</strain>
    </source>
</reference>
<gene>
    <name evidence="2" type="ORF">PHLCEN_2v4022</name>
</gene>
<evidence type="ECO:0000313" key="2">
    <source>
        <dbReference type="EMBL" id="PSS02526.1"/>
    </source>
</evidence>
<dbReference type="AlphaFoldDB" id="A0A2R6Q5J8"/>
<proteinExistence type="predicted"/>
<keyword evidence="3" id="KW-1185">Reference proteome</keyword>
<dbReference type="EMBL" id="MLYV02000393">
    <property type="protein sequence ID" value="PSS02526.1"/>
    <property type="molecule type" value="Genomic_DNA"/>
</dbReference>
<feature type="region of interest" description="Disordered" evidence="1">
    <location>
        <begin position="32"/>
        <end position="53"/>
    </location>
</feature>
<evidence type="ECO:0000313" key="3">
    <source>
        <dbReference type="Proteomes" id="UP000186601"/>
    </source>
</evidence>
<name>A0A2R6Q5J8_9APHY</name>
<dbReference type="Proteomes" id="UP000186601">
    <property type="component" value="Unassembled WGS sequence"/>
</dbReference>
<sequence length="53" mass="5641">MTYDLTCGPVCKSLATDDALLLVLNDFYEDPGKPAQSFDPETPSLSGSGIPHL</sequence>
<comment type="caution">
    <text evidence="2">The sequence shown here is derived from an EMBL/GenBank/DDBJ whole genome shotgun (WGS) entry which is preliminary data.</text>
</comment>
<protein>
    <submittedName>
        <fullName evidence="2">Uncharacterized protein</fullName>
    </submittedName>
</protein>
<accession>A0A2R6Q5J8</accession>
<organism evidence="2 3">
    <name type="scientific">Hermanssonia centrifuga</name>
    <dbReference type="NCBI Taxonomy" id="98765"/>
    <lineage>
        <taxon>Eukaryota</taxon>
        <taxon>Fungi</taxon>
        <taxon>Dikarya</taxon>
        <taxon>Basidiomycota</taxon>
        <taxon>Agaricomycotina</taxon>
        <taxon>Agaricomycetes</taxon>
        <taxon>Polyporales</taxon>
        <taxon>Meruliaceae</taxon>
        <taxon>Hermanssonia</taxon>
    </lineage>
</organism>